<sequence>MGDLFNELINEYRDIIIDVFQLGINCYGDNCIIRVTDWDYIRELKCRVYGLMVDPEQVNELLRHPSMIKLLLKSGVNRFIVYPCITQDKISLLNRLGFTIMNYLVNDDCTLTKEVVIHLDTYKIINLVNKGIIVYVHLYYPYIKGKKDTTYDINSMFDAALEYLRRSGVKIRLILDVNGH</sequence>
<evidence type="ECO:0000313" key="2">
    <source>
        <dbReference type="Proteomes" id="UP000007485"/>
    </source>
</evidence>
<dbReference type="OrthoDB" id="28040at2157"/>
<dbReference type="Proteomes" id="UP000007485">
    <property type="component" value="Chromosome"/>
</dbReference>
<dbReference type="EMBL" id="CP002529">
    <property type="protein sequence ID" value="ADY00588.1"/>
    <property type="molecule type" value="Genomic_DNA"/>
</dbReference>
<name>F0QU48_VULM7</name>
<keyword evidence="2" id="KW-1185">Reference proteome</keyword>
<dbReference type="AlphaFoldDB" id="F0QU48"/>
<dbReference type="GeneID" id="10288027"/>
<dbReference type="STRING" id="985053.VMUT_0375"/>
<accession>F0QU48</accession>
<evidence type="ECO:0000313" key="1">
    <source>
        <dbReference type="EMBL" id="ADY00588.1"/>
    </source>
</evidence>
<gene>
    <name evidence="1" type="ordered locus">VMUT_0375</name>
</gene>
<dbReference type="RefSeq" id="WP_013603751.1">
    <property type="nucleotide sequence ID" value="NC_015151.1"/>
</dbReference>
<organism evidence="1 2">
    <name type="scientific">Vulcanisaeta moutnovskia (strain 768-28)</name>
    <dbReference type="NCBI Taxonomy" id="985053"/>
    <lineage>
        <taxon>Archaea</taxon>
        <taxon>Thermoproteota</taxon>
        <taxon>Thermoprotei</taxon>
        <taxon>Thermoproteales</taxon>
        <taxon>Thermoproteaceae</taxon>
        <taxon>Vulcanisaeta</taxon>
    </lineage>
</organism>
<dbReference type="HOGENOM" id="CLU_1500362_0_0_2"/>
<protein>
    <submittedName>
        <fullName evidence="1">Uncharacterized protein</fullName>
    </submittedName>
</protein>
<proteinExistence type="predicted"/>
<dbReference type="KEGG" id="vmo:VMUT_0375"/>
<reference evidence="1 2" key="1">
    <citation type="journal article" date="2011" name="J. Bacteriol.">
        <title>Complete genome sequence of 'Vulcanisaeta moutnovskia' strain 768-28, a novel member of the hyperthermophilic crenarchaeal genus vulcanisaeta.</title>
        <authorList>
            <person name="Gumerov V.M."/>
            <person name="Mardanov A.V."/>
            <person name="Beletsky A.V."/>
            <person name="Prokofeva M.I."/>
            <person name="Bonch-Osmolovskaya E.A."/>
            <person name="Ravin N.V."/>
            <person name="Skryabin K.G."/>
        </authorList>
    </citation>
    <scope>NUCLEOTIDE SEQUENCE [LARGE SCALE GENOMIC DNA]</scope>
    <source>
        <strain evidence="1 2">768-28</strain>
    </source>
</reference>
<dbReference type="eggNOG" id="arCOG13895">
    <property type="taxonomic scope" value="Archaea"/>
</dbReference>